<name>A0A4Y2EXT5_ARAVE</name>
<accession>A0A4Y2EXT5</accession>
<dbReference type="AlphaFoldDB" id="A0A4Y2EXT5"/>
<dbReference type="EMBL" id="BGPR01000715">
    <property type="protein sequence ID" value="GBM32694.1"/>
    <property type="molecule type" value="Genomic_DNA"/>
</dbReference>
<organism evidence="1 2">
    <name type="scientific">Araneus ventricosus</name>
    <name type="common">Orbweaver spider</name>
    <name type="synonym">Epeira ventricosa</name>
    <dbReference type="NCBI Taxonomy" id="182803"/>
    <lineage>
        <taxon>Eukaryota</taxon>
        <taxon>Metazoa</taxon>
        <taxon>Ecdysozoa</taxon>
        <taxon>Arthropoda</taxon>
        <taxon>Chelicerata</taxon>
        <taxon>Arachnida</taxon>
        <taxon>Araneae</taxon>
        <taxon>Araneomorphae</taxon>
        <taxon>Entelegynae</taxon>
        <taxon>Araneoidea</taxon>
        <taxon>Araneidae</taxon>
        <taxon>Araneus</taxon>
    </lineage>
</organism>
<reference evidence="1 2" key="1">
    <citation type="journal article" date="2019" name="Sci. Rep.">
        <title>Orb-weaving spider Araneus ventricosus genome elucidates the spidroin gene catalogue.</title>
        <authorList>
            <person name="Kono N."/>
            <person name="Nakamura H."/>
            <person name="Ohtoshi R."/>
            <person name="Moran D.A.P."/>
            <person name="Shinohara A."/>
            <person name="Yoshida Y."/>
            <person name="Fujiwara M."/>
            <person name="Mori M."/>
            <person name="Tomita M."/>
            <person name="Arakawa K."/>
        </authorList>
    </citation>
    <scope>NUCLEOTIDE SEQUENCE [LARGE SCALE GENOMIC DNA]</scope>
</reference>
<gene>
    <name evidence="1" type="ORF">AVEN_223474_1</name>
</gene>
<sequence>MMECQYISGLGETTWNRLSKQMDYPSRARRLASQIFQSSWIFASLKSVGHSRASGDSRRPSSHQTLISIAAIDVREMQESSKAYAIHSVADMTPVLLLVVAHLSK</sequence>
<dbReference type="Proteomes" id="UP000499080">
    <property type="component" value="Unassembled WGS sequence"/>
</dbReference>
<evidence type="ECO:0000313" key="1">
    <source>
        <dbReference type="EMBL" id="GBM32694.1"/>
    </source>
</evidence>
<evidence type="ECO:0000313" key="2">
    <source>
        <dbReference type="Proteomes" id="UP000499080"/>
    </source>
</evidence>
<protein>
    <submittedName>
        <fullName evidence="1">Uncharacterized protein</fullName>
    </submittedName>
</protein>
<comment type="caution">
    <text evidence="1">The sequence shown here is derived from an EMBL/GenBank/DDBJ whole genome shotgun (WGS) entry which is preliminary data.</text>
</comment>
<keyword evidence="2" id="KW-1185">Reference proteome</keyword>
<proteinExistence type="predicted"/>